<dbReference type="RefSeq" id="XP_040698279.1">
    <property type="nucleotide sequence ID" value="XM_040847273.1"/>
</dbReference>
<dbReference type="EMBL" id="KV878594">
    <property type="protein sequence ID" value="OJJ54473.1"/>
    <property type="molecule type" value="Genomic_DNA"/>
</dbReference>
<keyword evidence="2" id="KW-1185">Reference proteome</keyword>
<proteinExistence type="predicted"/>
<dbReference type="Proteomes" id="UP000184356">
    <property type="component" value="Unassembled WGS sequence"/>
</dbReference>
<reference evidence="2" key="1">
    <citation type="journal article" date="2017" name="Genome Biol.">
        <title>Comparative genomics reveals high biological diversity and specific adaptations in the industrially and medically important fungal genus Aspergillus.</title>
        <authorList>
            <person name="de Vries R.P."/>
            <person name="Riley R."/>
            <person name="Wiebenga A."/>
            <person name="Aguilar-Osorio G."/>
            <person name="Amillis S."/>
            <person name="Uchima C.A."/>
            <person name="Anderluh G."/>
            <person name="Asadollahi M."/>
            <person name="Askin M."/>
            <person name="Barry K."/>
            <person name="Battaglia E."/>
            <person name="Bayram O."/>
            <person name="Benocci T."/>
            <person name="Braus-Stromeyer S.A."/>
            <person name="Caldana C."/>
            <person name="Canovas D."/>
            <person name="Cerqueira G.C."/>
            <person name="Chen F."/>
            <person name="Chen W."/>
            <person name="Choi C."/>
            <person name="Clum A."/>
            <person name="Dos Santos R.A."/>
            <person name="Damasio A.R."/>
            <person name="Diallinas G."/>
            <person name="Emri T."/>
            <person name="Fekete E."/>
            <person name="Flipphi M."/>
            <person name="Freyberg S."/>
            <person name="Gallo A."/>
            <person name="Gournas C."/>
            <person name="Habgood R."/>
            <person name="Hainaut M."/>
            <person name="Harispe M.L."/>
            <person name="Henrissat B."/>
            <person name="Hilden K.S."/>
            <person name="Hope R."/>
            <person name="Hossain A."/>
            <person name="Karabika E."/>
            <person name="Karaffa L."/>
            <person name="Karanyi Z."/>
            <person name="Krasevec N."/>
            <person name="Kuo A."/>
            <person name="Kusch H."/>
            <person name="LaButti K."/>
            <person name="Lagendijk E.L."/>
            <person name="Lapidus A."/>
            <person name="Levasseur A."/>
            <person name="Lindquist E."/>
            <person name="Lipzen A."/>
            <person name="Logrieco A.F."/>
            <person name="MacCabe A."/>
            <person name="Maekelae M.R."/>
            <person name="Malavazi I."/>
            <person name="Melin P."/>
            <person name="Meyer V."/>
            <person name="Mielnichuk N."/>
            <person name="Miskei M."/>
            <person name="Molnar A.P."/>
            <person name="Mule G."/>
            <person name="Ngan C.Y."/>
            <person name="Orejas M."/>
            <person name="Orosz E."/>
            <person name="Ouedraogo J.P."/>
            <person name="Overkamp K.M."/>
            <person name="Park H.-S."/>
            <person name="Perrone G."/>
            <person name="Piumi F."/>
            <person name="Punt P.J."/>
            <person name="Ram A.F."/>
            <person name="Ramon A."/>
            <person name="Rauscher S."/>
            <person name="Record E."/>
            <person name="Riano-Pachon D.M."/>
            <person name="Robert V."/>
            <person name="Roehrig J."/>
            <person name="Ruller R."/>
            <person name="Salamov A."/>
            <person name="Salih N.S."/>
            <person name="Samson R.A."/>
            <person name="Sandor E."/>
            <person name="Sanguinetti M."/>
            <person name="Schuetze T."/>
            <person name="Sepcic K."/>
            <person name="Shelest E."/>
            <person name="Sherlock G."/>
            <person name="Sophianopoulou V."/>
            <person name="Squina F.M."/>
            <person name="Sun H."/>
            <person name="Susca A."/>
            <person name="Todd R.B."/>
            <person name="Tsang A."/>
            <person name="Unkles S.E."/>
            <person name="van de Wiele N."/>
            <person name="van Rossen-Uffink D."/>
            <person name="Oliveira J.V."/>
            <person name="Vesth T.C."/>
            <person name="Visser J."/>
            <person name="Yu J.-H."/>
            <person name="Zhou M."/>
            <person name="Andersen M.R."/>
            <person name="Archer D.B."/>
            <person name="Baker S.E."/>
            <person name="Benoit I."/>
            <person name="Brakhage A.A."/>
            <person name="Braus G.H."/>
            <person name="Fischer R."/>
            <person name="Frisvad J.C."/>
            <person name="Goldman G.H."/>
            <person name="Houbraken J."/>
            <person name="Oakley B."/>
            <person name="Pocsi I."/>
            <person name="Scazzocchio C."/>
            <person name="Seiboth B."/>
            <person name="vanKuyk P.A."/>
            <person name="Wortman J."/>
            <person name="Dyer P.S."/>
            <person name="Grigoriev I.V."/>
        </authorList>
    </citation>
    <scope>NUCLEOTIDE SEQUENCE [LARGE SCALE GENOMIC DNA]</scope>
    <source>
        <strain evidence="2">CBS 593.65</strain>
    </source>
</reference>
<dbReference type="VEuPathDB" id="FungiDB:ASPSYDRAFT_466090"/>
<dbReference type="GeneID" id="63763346"/>
<name>A0A1L9T5A8_9EURO</name>
<evidence type="ECO:0000313" key="1">
    <source>
        <dbReference type="EMBL" id="OJJ54473.1"/>
    </source>
</evidence>
<sequence length="173" mass="19989">MTGKATSWGWRFPVEFRSLSGPGLSVSAPNLNCWFGASGELPNPGLVSKRDRVSKFEKGSPIRDTRKASFPHFTFLPSASQFAIMPATRRPYRPHKSPACDRCRRFKRRCTRRALPSRSTPGRFQKEVIWQMMRPYASELIPLYVHHGRAEKQWLTSNVIDTFFFQQCFYVRG</sequence>
<accession>A0A1L9T5A8</accession>
<protein>
    <recommendedName>
        <fullName evidence="3">Zn(2)-C6 fungal-type domain-containing protein</fullName>
    </recommendedName>
</protein>
<dbReference type="AlphaFoldDB" id="A0A1L9T5A8"/>
<evidence type="ECO:0008006" key="3">
    <source>
        <dbReference type="Google" id="ProtNLM"/>
    </source>
</evidence>
<organism evidence="1 2">
    <name type="scientific">Aspergillus sydowii CBS 593.65</name>
    <dbReference type="NCBI Taxonomy" id="1036612"/>
    <lineage>
        <taxon>Eukaryota</taxon>
        <taxon>Fungi</taxon>
        <taxon>Dikarya</taxon>
        <taxon>Ascomycota</taxon>
        <taxon>Pezizomycotina</taxon>
        <taxon>Eurotiomycetes</taxon>
        <taxon>Eurotiomycetidae</taxon>
        <taxon>Eurotiales</taxon>
        <taxon>Aspergillaceae</taxon>
        <taxon>Aspergillus</taxon>
        <taxon>Aspergillus subgen. Nidulantes</taxon>
    </lineage>
</organism>
<gene>
    <name evidence="1" type="ORF">ASPSYDRAFT_466090</name>
</gene>
<evidence type="ECO:0000313" key="2">
    <source>
        <dbReference type="Proteomes" id="UP000184356"/>
    </source>
</evidence>